<organism evidence="1 2">
    <name type="scientific">Winogradskyella haliclonae</name>
    <dbReference type="NCBI Taxonomy" id="2048558"/>
    <lineage>
        <taxon>Bacteria</taxon>
        <taxon>Pseudomonadati</taxon>
        <taxon>Bacteroidota</taxon>
        <taxon>Flavobacteriia</taxon>
        <taxon>Flavobacteriales</taxon>
        <taxon>Flavobacteriaceae</taxon>
        <taxon>Winogradskyella</taxon>
    </lineage>
</organism>
<dbReference type="EMBL" id="BMDQ01000001">
    <property type="protein sequence ID" value="GGI57009.1"/>
    <property type="molecule type" value="Genomic_DNA"/>
</dbReference>
<comment type="caution">
    <text evidence="1">The sequence shown here is derived from an EMBL/GenBank/DDBJ whole genome shotgun (WGS) entry which is preliminary data.</text>
</comment>
<keyword evidence="2" id="KW-1185">Reference proteome</keyword>
<evidence type="ECO:0000313" key="2">
    <source>
        <dbReference type="Proteomes" id="UP000624701"/>
    </source>
</evidence>
<proteinExistence type="predicted"/>
<evidence type="ECO:0008006" key="3">
    <source>
        <dbReference type="Google" id="ProtNLM"/>
    </source>
</evidence>
<dbReference type="Proteomes" id="UP000624701">
    <property type="component" value="Unassembled WGS sequence"/>
</dbReference>
<evidence type="ECO:0000313" key="1">
    <source>
        <dbReference type="EMBL" id="GGI57009.1"/>
    </source>
</evidence>
<gene>
    <name evidence="1" type="ORF">GCM10011444_13180</name>
</gene>
<protein>
    <recommendedName>
        <fullName evidence="3">Lipoprotein</fullName>
    </recommendedName>
</protein>
<name>A0ABQ2BY68_9FLAO</name>
<accession>A0ABQ2BY68</accession>
<reference evidence="2" key="1">
    <citation type="journal article" date="2019" name="Int. J. Syst. Evol. Microbiol.">
        <title>The Global Catalogue of Microorganisms (GCM) 10K type strain sequencing project: providing services to taxonomists for standard genome sequencing and annotation.</title>
        <authorList>
            <consortium name="The Broad Institute Genomics Platform"/>
            <consortium name="The Broad Institute Genome Sequencing Center for Infectious Disease"/>
            <person name="Wu L."/>
            <person name="Ma J."/>
        </authorList>
    </citation>
    <scope>NUCLEOTIDE SEQUENCE [LARGE SCALE GENOMIC DNA]</scope>
    <source>
        <strain evidence="2">CCM 8681</strain>
    </source>
</reference>
<sequence>MRQKLFKMRTSKIVLLILVCFFSIGCKENQSRKKTPEELRHELKQNEQSNPLDYISVAEAIMTPQRKKVKKAVLFKKAKYVDDGAIINGYIQNKASLAKFKDVKLKVTYYSNTKSIISEKTFILYEYYYPNTSESFTIKVYPPESYSTLNINVINAIGE</sequence>
<dbReference type="PROSITE" id="PS51257">
    <property type="entry name" value="PROKAR_LIPOPROTEIN"/>
    <property type="match status" value="1"/>
</dbReference>